<reference evidence="13" key="1">
    <citation type="journal article" date="2015" name="Nat. Commun.">
        <title>The Lingula genome provides insights into brachiopod evolution and the origin of phosphate biomineralization.</title>
        <authorList>
            <person name="Luo Y.J."/>
            <person name="Takeuchi T."/>
            <person name="Koyanagi R."/>
            <person name="Yamada L."/>
            <person name="Kanda M."/>
            <person name="Khalturina M."/>
            <person name="Fujie M."/>
            <person name="Yamasaki S.I."/>
            <person name="Endo K."/>
            <person name="Satoh N."/>
        </authorList>
    </citation>
    <scope>NUCLEOTIDE SEQUENCE</scope>
</reference>
<evidence type="ECO:0000313" key="8">
    <source>
        <dbReference type="RefSeq" id="XP_013387091.1"/>
    </source>
</evidence>
<keyword evidence="1" id="KW-0472">Membrane</keyword>
<dbReference type="RefSeq" id="XP_013399605.1">
    <property type="nucleotide sequence ID" value="XM_013544151.1"/>
</dbReference>
<evidence type="ECO:0000313" key="11">
    <source>
        <dbReference type="RefSeq" id="XP_013387094.1"/>
    </source>
</evidence>
<evidence type="ECO:0000256" key="1">
    <source>
        <dbReference type="SAM" id="Phobius"/>
    </source>
</evidence>
<dbReference type="KEGG" id="lak:106156401"/>
<keyword evidence="1" id="KW-1133">Transmembrane helix</keyword>
<dbReference type="Proteomes" id="UP000085678">
    <property type="component" value="Unplaced"/>
</dbReference>
<dbReference type="GeneID" id="106165791"/>
<dbReference type="InterPro" id="IPR036188">
    <property type="entry name" value="FAD/NAD-bd_sf"/>
</dbReference>
<dbReference type="OrthoDB" id="6104570at2759"/>
<reference evidence="3 4" key="2">
    <citation type="submission" date="2025-04" db="UniProtKB">
        <authorList>
            <consortium name="RefSeq"/>
        </authorList>
    </citation>
    <scope>IDENTIFICATION</scope>
    <source>
        <tissue evidence="3 4">Gonads</tissue>
    </source>
</reference>
<evidence type="ECO:0000313" key="10">
    <source>
        <dbReference type="RefSeq" id="XP_013387093.1"/>
    </source>
</evidence>
<evidence type="ECO:0000313" key="7">
    <source>
        <dbReference type="RefSeq" id="XP_013387090.1"/>
    </source>
</evidence>
<evidence type="ECO:0000313" key="6">
    <source>
        <dbReference type="RefSeq" id="XP_013387089.1"/>
    </source>
</evidence>
<evidence type="ECO:0000313" key="5">
    <source>
        <dbReference type="RefSeq" id="XP_013387088.1"/>
    </source>
</evidence>
<evidence type="ECO:0000313" key="2">
    <source>
        <dbReference type="Proteomes" id="UP000085678"/>
    </source>
</evidence>
<dbReference type="RefSeq" id="XP_013387093.1">
    <property type="nucleotide sequence ID" value="XM_013531639.1"/>
</dbReference>
<dbReference type="RefSeq" id="XP_013387090.1">
    <property type="nucleotide sequence ID" value="XM_013531636.1"/>
</dbReference>
<dbReference type="AlphaFoldDB" id="A0A1S3HLX9"/>
<dbReference type="RefSeq" id="XP_013387086.1">
    <property type="nucleotide sequence ID" value="XM_013531632.1"/>
</dbReference>
<dbReference type="RefSeq" id="XP_013387091.1">
    <property type="nucleotide sequence ID" value="XM_013531637.1"/>
</dbReference>
<dbReference type="RefSeq" id="XP_013387094.1">
    <property type="nucleotide sequence ID" value="XM_013531640.1"/>
</dbReference>
<dbReference type="OMA" id="RVENTAY"/>
<organism evidence="2 12">
    <name type="scientific">Lingula anatina</name>
    <name type="common">Brachiopod</name>
    <name type="synonym">Lingula unguis</name>
    <dbReference type="NCBI Taxonomy" id="7574"/>
    <lineage>
        <taxon>Eukaryota</taxon>
        <taxon>Metazoa</taxon>
        <taxon>Spiralia</taxon>
        <taxon>Lophotrochozoa</taxon>
        <taxon>Brachiopoda</taxon>
        <taxon>Linguliformea</taxon>
        <taxon>Lingulata</taxon>
        <taxon>Lingulida</taxon>
        <taxon>Linguloidea</taxon>
        <taxon>Lingulidae</taxon>
        <taxon>Lingula</taxon>
    </lineage>
</organism>
<dbReference type="RefSeq" id="XP_013387085.1">
    <property type="nucleotide sequence ID" value="XM_013531631.1"/>
</dbReference>
<evidence type="ECO:0000313" key="4">
    <source>
        <dbReference type="RefSeq" id="XP_013387086.1"/>
    </source>
</evidence>
<keyword evidence="2" id="KW-1185">Reference proteome</keyword>
<dbReference type="RefSeq" id="XP_013387088.1">
    <property type="nucleotide sequence ID" value="XM_013531634.1"/>
</dbReference>
<gene>
    <name evidence="3 4 5 6 7 8 9 10 11 12" type="primary">LOC106156401</name>
    <name evidence="13" type="synonym">LOC106165791</name>
</gene>
<keyword evidence="1" id="KW-0812">Transmembrane</keyword>
<dbReference type="SUPFAM" id="SSF51905">
    <property type="entry name" value="FAD/NAD(P)-binding domain"/>
    <property type="match status" value="1"/>
</dbReference>
<evidence type="ECO:0000313" key="12">
    <source>
        <dbReference type="RefSeq" id="XP_013387095.1"/>
    </source>
</evidence>
<accession>A0A1S3HLX9</accession>
<dbReference type="KEGG" id="lak:106165791"/>
<sequence>MFGVTNATSMLYTELMLCSRSTTEGDVPAFTSKELVGNACVTVLFVLTFVLTKSAWDQIRKQYFSKITVVVIGAGPIGLSAMLIAAKTSKVARLILYEEKCRYDLINRPQQIALDARSVAFLRQKGVDFENIEGCWGNQCFFTRIGIFQEYLLSAIDQLEIHSVIKLNTKFTKDSISELEKIPGRVMVIACDGLNGQAARTLGLREEWTQQSCKYYGAVAGIERTDQRPVPSPEIRVHGLTFDLSAFYGKDFKVDEKCGFSLKIFGSDRQRYMSLAVPKCDSNLIKALKVALDHSIMRNIFKECFNTYKTDTESKITDLQALKKLKFSPRLFEIKLCWRRETVMYLEDEDIVVTCEGDAARTLNFHSGLDVNLSIRGLESLTSFIHSTATANNNMKSLIEAMTLRATHARKISEHFQRYGIAETMEL</sequence>
<feature type="transmembrane region" description="Helical" evidence="1">
    <location>
        <begin position="63"/>
        <end position="86"/>
    </location>
</feature>
<dbReference type="RefSeq" id="XP_013387089.1">
    <property type="nucleotide sequence ID" value="XM_013531635.1"/>
</dbReference>
<proteinExistence type="predicted"/>
<dbReference type="RefSeq" id="XP_013387092.1">
    <property type="nucleotide sequence ID" value="XM_013531638.1"/>
</dbReference>
<feature type="transmembrane region" description="Helical" evidence="1">
    <location>
        <begin position="35"/>
        <end position="51"/>
    </location>
</feature>
<protein>
    <submittedName>
        <fullName evidence="3 4">Uncharacterized protein LOC106156401</fullName>
    </submittedName>
    <submittedName>
        <fullName evidence="13">Uncharacterized protein LOC106165791</fullName>
    </submittedName>
</protein>
<name>A0A1S3HLX9_LINAN</name>
<dbReference type="GeneID" id="106156401"/>
<dbReference type="RefSeq" id="XP_013387095.1">
    <property type="nucleotide sequence ID" value="XM_013531641.1"/>
</dbReference>
<evidence type="ECO:0000313" key="13">
    <source>
        <dbReference type="RefSeq" id="XP_013399605.1"/>
    </source>
</evidence>
<evidence type="ECO:0000313" key="9">
    <source>
        <dbReference type="RefSeq" id="XP_013387092.1"/>
    </source>
</evidence>
<evidence type="ECO:0000313" key="3">
    <source>
        <dbReference type="RefSeq" id="XP_013387085.1"/>
    </source>
</evidence>